<accession>A0A1I6REZ7</accession>
<dbReference type="PROSITE" id="PS51257">
    <property type="entry name" value="PROKAR_LIPOPROTEIN"/>
    <property type="match status" value="1"/>
</dbReference>
<dbReference type="AlphaFoldDB" id="A0A1I6REZ7"/>
<proteinExistence type="predicted"/>
<sequence length="169" mass="18329">MIRRRYLAGCAGVAAVGGCLGSGESDSSPPEDPREQVGHYIEEGANNDGAFVEEVGDIVSVEADSGDGYNASLECELEYRSSDQPDSAYEENANWTAYYVFKSVFEQDLDVEQLLITAYVPTVDQQGSEEDTVISEIMMTGETAAEITWDNIGAEEIPANADQYSFDPV</sequence>
<name>A0A1I6REZ7_9EURY</name>
<dbReference type="EMBL" id="FOZS01000002">
    <property type="protein sequence ID" value="SFS63309.1"/>
    <property type="molecule type" value="Genomic_DNA"/>
</dbReference>
<gene>
    <name evidence="1" type="ORF">SAMN04488556_1749</name>
</gene>
<organism evidence="1 2">
    <name type="scientific">Halostagnicola kamekurae</name>
    <dbReference type="NCBI Taxonomy" id="619731"/>
    <lineage>
        <taxon>Archaea</taxon>
        <taxon>Methanobacteriati</taxon>
        <taxon>Methanobacteriota</taxon>
        <taxon>Stenosarchaea group</taxon>
        <taxon>Halobacteria</taxon>
        <taxon>Halobacteriales</taxon>
        <taxon>Natrialbaceae</taxon>
        <taxon>Halostagnicola</taxon>
    </lineage>
</organism>
<evidence type="ECO:0000313" key="1">
    <source>
        <dbReference type="EMBL" id="SFS63309.1"/>
    </source>
</evidence>
<reference evidence="2" key="1">
    <citation type="submission" date="2016-10" db="EMBL/GenBank/DDBJ databases">
        <authorList>
            <person name="Varghese N."/>
            <person name="Submissions S."/>
        </authorList>
    </citation>
    <scope>NUCLEOTIDE SEQUENCE [LARGE SCALE GENOMIC DNA]</scope>
    <source>
        <strain evidence="2">DSM 22427</strain>
    </source>
</reference>
<protein>
    <submittedName>
        <fullName evidence="1">Uncharacterized protein</fullName>
    </submittedName>
</protein>
<dbReference type="RefSeq" id="WP_092903749.1">
    <property type="nucleotide sequence ID" value="NZ_FOZS01000002.1"/>
</dbReference>
<evidence type="ECO:0000313" key="2">
    <source>
        <dbReference type="Proteomes" id="UP000199199"/>
    </source>
</evidence>
<dbReference type="Proteomes" id="UP000199199">
    <property type="component" value="Unassembled WGS sequence"/>
</dbReference>
<keyword evidence="2" id="KW-1185">Reference proteome</keyword>